<accession>A0A1N7EZ78</accession>
<gene>
    <name evidence="1" type="ORF">SAMN05421858_4656</name>
</gene>
<evidence type="ECO:0000313" key="2">
    <source>
        <dbReference type="Proteomes" id="UP000186914"/>
    </source>
</evidence>
<dbReference type="EMBL" id="FTNO01000007">
    <property type="protein sequence ID" value="SIR93396.1"/>
    <property type="molecule type" value="Genomic_DNA"/>
</dbReference>
<organism evidence="1 2">
    <name type="scientific">Haladaptatus litoreus</name>
    <dbReference type="NCBI Taxonomy" id="553468"/>
    <lineage>
        <taxon>Archaea</taxon>
        <taxon>Methanobacteriati</taxon>
        <taxon>Methanobacteriota</taxon>
        <taxon>Stenosarchaea group</taxon>
        <taxon>Halobacteria</taxon>
        <taxon>Halobacteriales</taxon>
        <taxon>Haladaptataceae</taxon>
        <taxon>Haladaptatus</taxon>
    </lineage>
</organism>
<sequence length="212" mass="24123">MLPLSQQNLPKPQGHDFPADWGVQLTLASCTFDFEWKYNEQLSVRLFHLFETPNRHRTSELNLEDEIHYVGSLTIPQCFVCSFQPIGVIELLSPNALIDRAEQLALENPDSCELRSWAIPGARIEGLLILIPMWRSDRSYAAFKRVLGVIGLLALAFPRVYVDYGAELAYTDASNCRWKSWVYVGTRLVGLVYVIIALDELRNDGLVEIPNR</sequence>
<dbReference type="RefSeq" id="WP_245800253.1">
    <property type="nucleotide sequence ID" value="NZ_FTNO01000007.1"/>
</dbReference>
<dbReference type="AlphaFoldDB" id="A0A1N7EZ78"/>
<evidence type="ECO:0000313" key="1">
    <source>
        <dbReference type="EMBL" id="SIR93396.1"/>
    </source>
</evidence>
<reference evidence="2" key="1">
    <citation type="submission" date="2017-01" db="EMBL/GenBank/DDBJ databases">
        <authorList>
            <person name="Varghese N."/>
            <person name="Submissions S."/>
        </authorList>
    </citation>
    <scope>NUCLEOTIDE SEQUENCE [LARGE SCALE GENOMIC DNA]</scope>
    <source>
        <strain evidence="2">CGMCC 1.7737</strain>
    </source>
</reference>
<protein>
    <submittedName>
        <fullName evidence="1">Uncharacterized protein</fullName>
    </submittedName>
</protein>
<dbReference type="Proteomes" id="UP000186914">
    <property type="component" value="Unassembled WGS sequence"/>
</dbReference>
<keyword evidence="2" id="KW-1185">Reference proteome</keyword>
<name>A0A1N7EZ78_9EURY</name>
<proteinExistence type="predicted"/>